<dbReference type="PROSITE" id="PS51257">
    <property type="entry name" value="PROKAR_LIPOPROTEIN"/>
    <property type="match status" value="1"/>
</dbReference>
<evidence type="ECO:0000256" key="1">
    <source>
        <dbReference type="SAM" id="MobiDB-lite"/>
    </source>
</evidence>
<accession>A0ABP8Y9T1</accession>
<dbReference type="RefSeq" id="WP_345524883.1">
    <property type="nucleotide sequence ID" value="NZ_BAABKN010000004.1"/>
</dbReference>
<name>A0ABP8Y9T1_9ACTN</name>
<feature type="compositionally biased region" description="Basic and acidic residues" evidence="1">
    <location>
        <begin position="221"/>
        <end position="244"/>
    </location>
</feature>
<dbReference type="Proteomes" id="UP001499882">
    <property type="component" value="Unassembled WGS sequence"/>
</dbReference>
<dbReference type="EMBL" id="BAABKN010000004">
    <property type="protein sequence ID" value="GAA4724870.1"/>
    <property type="molecule type" value="Genomic_DNA"/>
</dbReference>
<keyword evidence="4" id="KW-1185">Reference proteome</keyword>
<sequence>MTPRRRAGQVLLALLLAGGLVGCGSEAGSDGGDEAGWPSGEVSIDTSGLVYAIGDTVHLGDGSTVAVGDEIERFVLGGGGVFYSTDESGPEAGRYLAAAPLYYSDGTGKATRLAESAANPRTSPDGRYLGFVDTISGTRDEFDTPQAQVVVVDLESGEEVARTSEAMGDPGSDDLADLYEDAEPGALVVTDDTATYDGVGALVSIDLASGDVSSTEEADDELFRLPPYDDRRSPDGSWRIDDVDRDYPETHDRLASSDGQKVPLSGVPPIVDLLWWVDDTTAAGIAVDGGFGGDGFYADGTSAELVRCVVPSGACTPVDGTAGTTVHVPEGTVDGTTFELPDGS</sequence>
<reference evidence="4" key="1">
    <citation type="journal article" date="2019" name="Int. J. Syst. Evol. Microbiol.">
        <title>The Global Catalogue of Microorganisms (GCM) 10K type strain sequencing project: providing services to taxonomists for standard genome sequencing and annotation.</title>
        <authorList>
            <consortium name="The Broad Institute Genomics Platform"/>
            <consortium name="The Broad Institute Genome Sequencing Center for Infectious Disease"/>
            <person name="Wu L."/>
            <person name="Ma J."/>
        </authorList>
    </citation>
    <scope>NUCLEOTIDE SEQUENCE [LARGE SCALE GENOMIC DNA]</scope>
    <source>
        <strain evidence="4">JCM 18532</strain>
    </source>
</reference>
<feature type="region of interest" description="Disordered" evidence="1">
    <location>
        <begin position="215"/>
        <end position="244"/>
    </location>
</feature>
<gene>
    <name evidence="3" type="ORF">GCM10023350_04160</name>
</gene>
<dbReference type="SUPFAM" id="SSF69304">
    <property type="entry name" value="Tricorn protease N-terminal domain"/>
    <property type="match status" value="1"/>
</dbReference>
<feature type="chain" id="PRO_5045987988" evidence="2">
    <location>
        <begin position="28"/>
        <end position="344"/>
    </location>
</feature>
<comment type="caution">
    <text evidence="3">The sequence shown here is derived from an EMBL/GenBank/DDBJ whole genome shotgun (WGS) entry which is preliminary data.</text>
</comment>
<proteinExistence type="predicted"/>
<evidence type="ECO:0000313" key="4">
    <source>
        <dbReference type="Proteomes" id="UP001499882"/>
    </source>
</evidence>
<feature type="signal peptide" evidence="2">
    <location>
        <begin position="1"/>
        <end position="27"/>
    </location>
</feature>
<organism evidence="3 4">
    <name type="scientific">Nocardioides endophyticus</name>
    <dbReference type="NCBI Taxonomy" id="1353775"/>
    <lineage>
        <taxon>Bacteria</taxon>
        <taxon>Bacillati</taxon>
        <taxon>Actinomycetota</taxon>
        <taxon>Actinomycetes</taxon>
        <taxon>Propionibacteriales</taxon>
        <taxon>Nocardioidaceae</taxon>
        <taxon>Nocardioides</taxon>
    </lineage>
</organism>
<evidence type="ECO:0000313" key="3">
    <source>
        <dbReference type="EMBL" id="GAA4724870.1"/>
    </source>
</evidence>
<keyword evidence="2" id="KW-0732">Signal</keyword>
<protein>
    <submittedName>
        <fullName evidence="3">Uncharacterized protein</fullName>
    </submittedName>
</protein>
<evidence type="ECO:0000256" key="2">
    <source>
        <dbReference type="SAM" id="SignalP"/>
    </source>
</evidence>